<reference evidence="3 4" key="1">
    <citation type="journal article" date="2015" name="Genome Announc.">
        <title>Complete Genome Sequence of the Novel Leech Symbiont Mucinivorans hirudinis M3T.</title>
        <authorList>
            <person name="Nelson M.C."/>
            <person name="Bomar L."/>
            <person name="Graf J."/>
        </authorList>
    </citation>
    <scope>NUCLEOTIDE SEQUENCE [LARGE SCALE GENOMIC DNA]</scope>
    <source>
        <strain evidence="4">M3</strain>
    </source>
</reference>
<dbReference type="SUPFAM" id="SSF55347">
    <property type="entry name" value="Glyceraldehyde-3-phosphate dehydrogenase-like, C-terminal domain"/>
    <property type="match status" value="1"/>
</dbReference>
<evidence type="ECO:0000313" key="3">
    <source>
        <dbReference type="EMBL" id="CDN31416.1"/>
    </source>
</evidence>
<evidence type="ECO:0000259" key="2">
    <source>
        <dbReference type="Pfam" id="PF19051"/>
    </source>
</evidence>
<dbReference type="InterPro" id="IPR036291">
    <property type="entry name" value="NAD(P)-bd_dom_sf"/>
</dbReference>
<dbReference type="GO" id="GO:0050112">
    <property type="term" value="F:inositol 2-dehydrogenase (NAD+) activity"/>
    <property type="evidence" value="ECO:0007669"/>
    <property type="project" value="UniProtKB-EC"/>
</dbReference>
<dbReference type="EC" id="1.1.1.18" evidence="3"/>
<dbReference type="STRING" id="1433126.BN938_1327"/>
<dbReference type="AlphaFoldDB" id="A0A060R7T3"/>
<gene>
    <name evidence="3" type="ORF">BN938_1327</name>
</gene>
<evidence type="ECO:0000259" key="1">
    <source>
        <dbReference type="Pfam" id="PF01408"/>
    </source>
</evidence>
<dbReference type="InterPro" id="IPR050463">
    <property type="entry name" value="Gfo/Idh/MocA_oxidrdct_glycsds"/>
</dbReference>
<keyword evidence="4" id="KW-1185">Reference proteome</keyword>
<dbReference type="EMBL" id="HG934468">
    <property type="protein sequence ID" value="CDN31416.1"/>
    <property type="molecule type" value="Genomic_DNA"/>
</dbReference>
<dbReference type="Proteomes" id="UP000027616">
    <property type="component" value="Chromosome I"/>
</dbReference>
<dbReference type="InterPro" id="IPR000683">
    <property type="entry name" value="Gfo/Idh/MocA-like_OxRdtase_N"/>
</dbReference>
<feature type="domain" description="Gfo/Idh/MocA-like oxidoreductase bacterial type C-terminal" evidence="2">
    <location>
        <begin position="204"/>
        <end position="258"/>
    </location>
</feature>
<dbReference type="PANTHER" id="PTHR43818">
    <property type="entry name" value="BCDNA.GH03377"/>
    <property type="match status" value="1"/>
</dbReference>
<dbReference type="Gene3D" id="3.30.360.10">
    <property type="entry name" value="Dihydrodipicolinate Reductase, domain 2"/>
    <property type="match status" value="1"/>
</dbReference>
<dbReference type="HOGENOM" id="CLU_023194_24_0_10"/>
<accession>A0A060R7T3</accession>
<dbReference type="KEGG" id="rbc:BN938_1327"/>
<organism evidence="3 4">
    <name type="scientific">Mucinivorans hirudinis</name>
    <dbReference type="NCBI Taxonomy" id="1433126"/>
    <lineage>
        <taxon>Bacteria</taxon>
        <taxon>Pseudomonadati</taxon>
        <taxon>Bacteroidota</taxon>
        <taxon>Bacteroidia</taxon>
        <taxon>Bacteroidales</taxon>
        <taxon>Rikenellaceae</taxon>
        <taxon>Mucinivorans</taxon>
    </lineage>
</organism>
<dbReference type="PROSITE" id="PS51318">
    <property type="entry name" value="TAT"/>
    <property type="match status" value="1"/>
</dbReference>
<dbReference type="InterPro" id="IPR043906">
    <property type="entry name" value="Gfo/Idh/MocA_OxRdtase_bact_C"/>
</dbReference>
<dbReference type="Gene3D" id="3.40.50.720">
    <property type="entry name" value="NAD(P)-binding Rossmann-like Domain"/>
    <property type="match status" value="1"/>
</dbReference>
<feature type="domain" description="Gfo/Idh/MocA-like oxidoreductase N-terminal" evidence="1">
    <location>
        <begin position="44"/>
        <end position="159"/>
    </location>
</feature>
<dbReference type="eggNOG" id="COG0673">
    <property type="taxonomic scope" value="Bacteria"/>
</dbReference>
<dbReference type="PATRIC" id="fig|1433126.3.peg.1313"/>
<dbReference type="GO" id="GO:0000166">
    <property type="term" value="F:nucleotide binding"/>
    <property type="evidence" value="ECO:0007669"/>
    <property type="project" value="InterPro"/>
</dbReference>
<keyword evidence="3" id="KW-0560">Oxidoreductase</keyword>
<sequence>MANKLSRADFLKTSAAGLAAMSVIPSKAMGGVLGHTAPSDKLNIAGVGIGGRGAGVLKGMESQNIVALCDVDHKYAANTFKRYPDAKQYWDYRKMMDKEAKNIDAVICATADHTHALIAGTALTMGKHVYCEKPLTHSVYESRLLTKLAKHHNVATQMGNQGSSGPGVNQVCDWIWNGEIGEIVKVEAFTDRPIWPQGLMRPKDVHKVPKTMDWDLFIGPAPMRPFNSIYTPWNWRGWWDFGTGALGDMACHILHPVFKSLKLGYPTQVQGTSTSLLTECAPNAQFVTYVFPARENMPKVAMPEVTVTWYDGGLMPPRPAGMPEGKSMNDSGGGVIFHGTKDTLICGCYGVNPWLLSGRKPEVPSMCRKVETSHEMDFVRACKETAANRVKTASDFSEAGPFNEMVVMGVNAVRLQALNKVLNWDGANMQFTNITPDETLKIMIEDGFSIEDGHPTFNKTYTDPINAAQFANELIKHNYRDGWKLVDMPR</sequence>
<dbReference type="PANTHER" id="PTHR43818:SF10">
    <property type="entry name" value="NADH-DEPENDENT DEHYDROGENASE-RELATED"/>
    <property type="match status" value="1"/>
</dbReference>
<dbReference type="InterPro" id="IPR006311">
    <property type="entry name" value="TAT_signal"/>
</dbReference>
<name>A0A060R7T3_9BACT</name>
<proteinExistence type="predicted"/>
<dbReference type="OrthoDB" id="726883at2"/>
<evidence type="ECO:0000313" key="4">
    <source>
        <dbReference type="Proteomes" id="UP000027616"/>
    </source>
</evidence>
<dbReference type="Pfam" id="PF01408">
    <property type="entry name" value="GFO_IDH_MocA"/>
    <property type="match status" value="1"/>
</dbReference>
<dbReference type="SUPFAM" id="SSF51735">
    <property type="entry name" value="NAD(P)-binding Rossmann-fold domains"/>
    <property type="match status" value="1"/>
</dbReference>
<dbReference type="Pfam" id="PF19051">
    <property type="entry name" value="GFO_IDH_MocA_C2"/>
    <property type="match status" value="1"/>
</dbReference>
<protein>
    <submittedName>
        <fullName evidence="3">Myo-inositol 2-dehydrogenase</fullName>
        <ecNumber evidence="3">1.1.1.18</ecNumber>
    </submittedName>
</protein>